<keyword evidence="2" id="KW-0547">Nucleotide-binding</keyword>
<geneLocation type="plasmid" evidence="2 3">
    <name>pUW774mp</name>
</geneLocation>
<dbReference type="SUPFAM" id="SSF52540">
    <property type="entry name" value="P-loop containing nucleoside triphosphate hydrolases"/>
    <property type="match status" value="1"/>
</dbReference>
<evidence type="ECO:0000313" key="3">
    <source>
        <dbReference type="Proteomes" id="UP000593970"/>
    </source>
</evidence>
<dbReference type="GO" id="GO:0016818">
    <property type="term" value="F:hydrolase activity, acting on acid anhydrides, in phosphorus-containing anhydrides"/>
    <property type="evidence" value="ECO:0007669"/>
    <property type="project" value="InterPro"/>
</dbReference>
<dbReference type="GO" id="GO:0005524">
    <property type="term" value="F:ATP binding"/>
    <property type="evidence" value="ECO:0007669"/>
    <property type="project" value="InterPro"/>
</dbReference>
<accession>A0AA92K6N3</accession>
<dbReference type="InterPro" id="IPR027417">
    <property type="entry name" value="P-loop_NTPase"/>
</dbReference>
<reference evidence="3" key="1">
    <citation type="submission" date="2020-04" db="EMBL/GenBank/DDBJ databases">
        <title>Ralstonia solanacearum UW576, UW763, UW773, and UW774.</title>
        <authorList>
            <person name="Steidl O."/>
            <person name="Truchon A."/>
            <person name="Allen C."/>
        </authorList>
    </citation>
    <scope>NUCLEOTIDE SEQUENCE [LARGE SCALE GENOMIC DNA]</scope>
    <source>
        <strain evidence="3">UW774</strain>
        <plasmid evidence="3">pUW774mp</plasmid>
    </source>
</reference>
<organism evidence="2 3">
    <name type="scientific">Ralstonia solanacearum</name>
    <name type="common">Pseudomonas solanacearum</name>
    <dbReference type="NCBI Taxonomy" id="305"/>
    <lineage>
        <taxon>Bacteria</taxon>
        <taxon>Pseudomonadati</taxon>
        <taxon>Pseudomonadota</taxon>
        <taxon>Betaproteobacteria</taxon>
        <taxon>Burkholderiales</taxon>
        <taxon>Burkholderiaceae</taxon>
        <taxon>Ralstonia</taxon>
        <taxon>Ralstonia solanacearum species complex</taxon>
    </lineage>
</organism>
<dbReference type="Gene3D" id="3.40.50.300">
    <property type="entry name" value="P-loop containing nucleotide triphosphate hydrolases"/>
    <property type="match status" value="2"/>
</dbReference>
<protein>
    <submittedName>
        <fullName evidence="2">DEAD/DEAH box helicase</fullName>
    </submittedName>
</protein>
<dbReference type="GO" id="GO:0005829">
    <property type="term" value="C:cytosol"/>
    <property type="evidence" value="ECO:0007669"/>
    <property type="project" value="TreeGrafter"/>
</dbReference>
<dbReference type="GO" id="GO:0004386">
    <property type="term" value="F:helicase activity"/>
    <property type="evidence" value="ECO:0007669"/>
    <property type="project" value="UniProtKB-KW"/>
</dbReference>
<dbReference type="SMART" id="SM00487">
    <property type="entry name" value="DEXDc"/>
    <property type="match status" value="1"/>
</dbReference>
<keyword evidence="2" id="KW-0067">ATP-binding</keyword>
<keyword evidence="2" id="KW-0378">Hydrolase</keyword>
<proteinExistence type="predicted"/>
<keyword evidence="2" id="KW-0614">Plasmid</keyword>
<dbReference type="SMART" id="SM00491">
    <property type="entry name" value="HELICc2"/>
    <property type="match status" value="1"/>
</dbReference>
<dbReference type="PROSITE" id="PS51192">
    <property type="entry name" value="HELICASE_ATP_BIND_1"/>
    <property type="match status" value="1"/>
</dbReference>
<dbReference type="InterPro" id="IPR011545">
    <property type="entry name" value="DEAD/DEAH_box_helicase_dom"/>
</dbReference>
<gene>
    <name evidence="2" type="ORF">HF909_25245</name>
</gene>
<sequence length="868" mass="96782">MAFKKPTSHAAVPESPDRLFRDLPRRKHASLFDHQGQVLRNYVAQALNASDVAMQLPTGSGKTLVGLLLADWRRRKFRERVVYLCPTRQLVNQVAEEASTKYGLTVEAFTGQVKNYTPEAKTAYTDGERVAVTTYNSLFNVNPFFEDPDIIIVDDAHAAENYIASQWTMRISRFEERDGTLFKAVAGVLKGVLSDSHFARLNGNWQSAEDANWVDKVPTHKLIEIADELHAAVSANIADSSQPYAWRMLADRVPACQLYVSSSEVLLRPLIPPTWSHEPFANAKQRIFMSATLGAGGDLERLTGRSNITRLPIPEGWDRQGIGRRFFIFPEKSLNEEDTLELRRKLMRKSGRSLVLTPSQTEADEIQKDVTENLKYAVFSAADLESSKAKFTESARAVAVIANRYDGIDFPDDDCRLLFVEGLPRATNLQERFLMNRMGASLLFNERVQTRVLQAIGRCTRGLNDYSAVVVTGEDLPAYLTDRKRRSYFHPELQAELEFGIDQSTQVKEKDILDNFDIFLEHEEDWEEANQSILEAREAATQAEFPAMDQLEGVVAHEVAWQTAMWNQDYAKAYDAGREVLGGLVDSGLRGYRALWHYLAGAAAELAAAAGENGFDVHARTQYRKAKEAATGIPWLIALARGGSATPNAEEENQAAVMLQVEQLETQLVKLGTLHNRTFSAREREIREGLQDGERFEQAQVLLGEHLGFSAGKRESDASPDPWWIVGGIALVFEDHANAKNTSIIDATKARQAASHPNWMREHVPASVGASILPVLVTPAKSATEGAIPHLNGVAHWDLEDFREWAETALTTVRELRRSFREPGDLAWRAQAADALSEVRADAPSLYAWLTARSARSLGESPLNGRLV</sequence>
<name>A0AA92K6N3_RALSL</name>
<dbReference type="GO" id="GO:0003676">
    <property type="term" value="F:nucleic acid binding"/>
    <property type="evidence" value="ECO:0007669"/>
    <property type="project" value="InterPro"/>
</dbReference>
<dbReference type="Pfam" id="PF13307">
    <property type="entry name" value="Helicase_C_2"/>
    <property type="match status" value="1"/>
</dbReference>
<feature type="domain" description="Helicase ATP-binding" evidence="1">
    <location>
        <begin position="43"/>
        <end position="311"/>
    </location>
</feature>
<dbReference type="InterPro" id="IPR050742">
    <property type="entry name" value="Helicase_Restrict-Modif_Enz"/>
</dbReference>
<dbReference type="Proteomes" id="UP000593970">
    <property type="component" value="Plasmid pUW774mp"/>
</dbReference>
<evidence type="ECO:0000259" key="1">
    <source>
        <dbReference type="PROSITE" id="PS51192"/>
    </source>
</evidence>
<dbReference type="InterPro" id="IPR006555">
    <property type="entry name" value="ATP-dep_Helicase_C"/>
</dbReference>
<dbReference type="EMBL" id="CP051170">
    <property type="protein sequence ID" value="QOK99589.1"/>
    <property type="molecule type" value="Genomic_DNA"/>
</dbReference>
<dbReference type="Pfam" id="PF00270">
    <property type="entry name" value="DEAD"/>
    <property type="match status" value="1"/>
</dbReference>
<evidence type="ECO:0000313" key="2">
    <source>
        <dbReference type="EMBL" id="QOK99589.1"/>
    </source>
</evidence>
<dbReference type="CDD" id="cd00046">
    <property type="entry name" value="SF2-N"/>
    <property type="match status" value="1"/>
</dbReference>
<dbReference type="GO" id="GO:0006139">
    <property type="term" value="P:nucleobase-containing compound metabolic process"/>
    <property type="evidence" value="ECO:0007669"/>
    <property type="project" value="InterPro"/>
</dbReference>
<dbReference type="PANTHER" id="PTHR47396:SF1">
    <property type="entry name" value="ATP-DEPENDENT HELICASE IRC3-RELATED"/>
    <property type="match status" value="1"/>
</dbReference>
<keyword evidence="2" id="KW-0347">Helicase</keyword>
<dbReference type="PANTHER" id="PTHR47396">
    <property type="entry name" value="TYPE I RESTRICTION ENZYME ECOKI R PROTEIN"/>
    <property type="match status" value="1"/>
</dbReference>
<dbReference type="InterPro" id="IPR014001">
    <property type="entry name" value="Helicase_ATP-bd"/>
</dbReference>
<dbReference type="AlphaFoldDB" id="A0AA92K6N3"/>